<dbReference type="SUPFAM" id="SSF51905">
    <property type="entry name" value="FAD/NAD(P)-binding domain"/>
    <property type="match status" value="1"/>
</dbReference>
<dbReference type="PRINTS" id="PR00420">
    <property type="entry name" value="RNGMNOXGNASE"/>
</dbReference>
<name>A0A0N1P1K8_9EURO</name>
<keyword evidence="5" id="KW-0503">Monooxygenase</keyword>
<keyword evidence="4" id="KW-0560">Oxidoreductase</keyword>
<sequence>MAKRPLNVTIVGAGLAGLATAISLALETADLPESDRPSIKILESVPSLNVPGAGLQVTPNATRLLSRWGLLDRVEAVCAEPKRLVVHRYDGFPFIDVHRGDLQSLLYERAVELGVKVEWRQRVRNVRFDSLTLSSSQEGPFVHITTESGSSYATDILIGADGIWSKCRELLLGHPDAPQPTGDLAYRIILTLEDLGTDEELLKLVKNPEAHFWTGPGAHCVGYSVRAGASRMYNLVLLCPDDLPDDVARQVGEVSEMKQLFEGWDPILLRFLEKVKKVDKWKLMHRPEMERWGANSALEDGAVLGWCLGKVALAGESSSVQEEKSRGEKIKRAVELYERVRKVRGEQVAKETFLQRHQFHMPDGPEQQERDRIFASQLGKDEIDDSIRFPSRWTCGIAQRWLYGYDAYAAVENAFRDRPL</sequence>
<dbReference type="GO" id="GO:0004497">
    <property type="term" value="F:monooxygenase activity"/>
    <property type="evidence" value="ECO:0007669"/>
    <property type="project" value="UniProtKB-KW"/>
</dbReference>
<dbReference type="STRING" id="1664694.A0A0N1P1K8"/>
<dbReference type="SUPFAM" id="SSF54373">
    <property type="entry name" value="FAD-linked reductases, C-terminal domain"/>
    <property type="match status" value="1"/>
</dbReference>
<evidence type="ECO:0000313" key="8">
    <source>
        <dbReference type="Proteomes" id="UP000038010"/>
    </source>
</evidence>
<comment type="similarity">
    <text evidence="1">Belongs to the paxM FAD-dependent monooxygenase family.</text>
</comment>
<feature type="domain" description="FAD-binding" evidence="6">
    <location>
        <begin position="7"/>
        <end position="171"/>
    </location>
</feature>
<evidence type="ECO:0000256" key="5">
    <source>
        <dbReference type="ARBA" id="ARBA00023033"/>
    </source>
</evidence>
<keyword evidence="8" id="KW-1185">Reference proteome</keyword>
<dbReference type="Gene3D" id="3.50.50.60">
    <property type="entry name" value="FAD/NAD(P)-binding domain"/>
    <property type="match status" value="1"/>
</dbReference>
<evidence type="ECO:0000256" key="1">
    <source>
        <dbReference type="ARBA" id="ARBA00007992"/>
    </source>
</evidence>
<dbReference type="RefSeq" id="XP_018002328.1">
    <property type="nucleotide sequence ID" value="XM_018150408.1"/>
</dbReference>
<comment type="caution">
    <text evidence="7">The sequence shown here is derived from an EMBL/GenBank/DDBJ whole genome shotgun (WGS) entry which is preliminary data.</text>
</comment>
<keyword evidence="2" id="KW-0285">Flavoprotein</keyword>
<dbReference type="EMBL" id="LFJN01000007">
    <property type="protein sequence ID" value="KPI42365.1"/>
    <property type="molecule type" value="Genomic_DNA"/>
</dbReference>
<dbReference type="PANTHER" id="PTHR13789">
    <property type="entry name" value="MONOOXYGENASE"/>
    <property type="match status" value="1"/>
</dbReference>
<accession>A0A0N1P1K8</accession>
<organism evidence="7 8">
    <name type="scientific">Cyphellophora attinorum</name>
    <dbReference type="NCBI Taxonomy" id="1664694"/>
    <lineage>
        <taxon>Eukaryota</taxon>
        <taxon>Fungi</taxon>
        <taxon>Dikarya</taxon>
        <taxon>Ascomycota</taxon>
        <taxon>Pezizomycotina</taxon>
        <taxon>Eurotiomycetes</taxon>
        <taxon>Chaetothyriomycetidae</taxon>
        <taxon>Chaetothyriales</taxon>
        <taxon>Cyphellophoraceae</taxon>
        <taxon>Cyphellophora</taxon>
    </lineage>
</organism>
<evidence type="ECO:0000256" key="2">
    <source>
        <dbReference type="ARBA" id="ARBA00022630"/>
    </source>
</evidence>
<dbReference type="GO" id="GO:0071949">
    <property type="term" value="F:FAD binding"/>
    <property type="evidence" value="ECO:0007669"/>
    <property type="project" value="InterPro"/>
</dbReference>
<dbReference type="VEuPathDB" id="FungiDB:AB675_9838"/>
<keyword evidence="3" id="KW-0274">FAD</keyword>
<dbReference type="GeneID" id="28742288"/>
<reference evidence="7 8" key="1">
    <citation type="submission" date="2015-06" db="EMBL/GenBank/DDBJ databases">
        <title>Draft genome of the ant-associated black yeast Phialophora attae CBS 131958.</title>
        <authorList>
            <person name="Moreno L.F."/>
            <person name="Stielow B.J."/>
            <person name="de Hoog S."/>
            <person name="Vicente V.A."/>
            <person name="Weiss V.A."/>
            <person name="de Vries M."/>
            <person name="Cruz L.M."/>
            <person name="Souza E.M."/>
        </authorList>
    </citation>
    <scope>NUCLEOTIDE SEQUENCE [LARGE SCALE GENOMIC DNA]</scope>
    <source>
        <strain evidence="7 8">CBS 131958</strain>
    </source>
</reference>
<proteinExistence type="inferred from homology"/>
<dbReference type="InterPro" id="IPR036188">
    <property type="entry name" value="FAD/NAD-bd_sf"/>
</dbReference>
<evidence type="ECO:0000256" key="4">
    <source>
        <dbReference type="ARBA" id="ARBA00023002"/>
    </source>
</evidence>
<protein>
    <submittedName>
        <fullName evidence="7">3-hydroxybenzoate 6-hydroxylase</fullName>
    </submittedName>
</protein>
<evidence type="ECO:0000256" key="3">
    <source>
        <dbReference type="ARBA" id="ARBA00022827"/>
    </source>
</evidence>
<dbReference type="PANTHER" id="PTHR13789:SF238">
    <property type="entry name" value="PUTATIVE (AFU_ORTHOLOGUE AFUA_2G01680)-RELATED"/>
    <property type="match status" value="1"/>
</dbReference>
<dbReference type="InterPro" id="IPR002938">
    <property type="entry name" value="FAD-bd"/>
</dbReference>
<dbReference type="AlphaFoldDB" id="A0A0N1P1K8"/>
<evidence type="ECO:0000313" key="7">
    <source>
        <dbReference type="EMBL" id="KPI42365.1"/>
    </source>
</evidence>
<dbReference type="Proteomes" id="UP000038010">
    <property type="component" value="Unassembled WGS sequence"/>
</dbReference>
<dbReference type="Pfam" id="PF01494">
    <property type="entry name" value="FAD_binding_3"/>
    <property type="match status" value="1"/>
</dbReference>
<evidence type="ECO:0000259" key="6">
    <source>
        <dbReference type="Pfam" id="PF01494"/>
    </source>
</evidence>
<dbReference type="OrthoDB" id="16820at2759"/>
<gene>
    <name evidence="7" type="ORF">AB675_9838</name>
</gene>
<dbReference type="InterPro" id="IPR050493">
    <property type="entry name" value="FAD-dep_Monooxygenase_BioMet"/>
</dbReference>